<dbReference type="AlphaFoldDB" id="A0A498HLX3"/>
<keyword evidence="1" id="KW-0238">DNA-binding</keyword>
<dbReference type="Gene3D" id="2.40.50.140">
    <property type="entry name" value="Nucleic acid-binding proteins"/>
    <property type="match status" value="1"/>
</dbReference>
<dbReference type="PANTHER" id="PTHR47165:SF4">
    <property type="entry name" value="OS03G0429900 PROTEIN"/>
    <property type="match status" value="1"/>
</dbReference>
<dbReference type="EMBL" id="RDQH01000342">
    <property type="protein sequence ID" value="RXH70912.1"/>
    <property type="molecule type" value="Genomic_DNA"/>
</dbReference>
<dbReference type="SUPFAM" id="SSF50249">
    <property type="entry name" value="Nucleic acid-binding proteins"/>
    <property type="match status" value="1"/>
</dbReference>
<dbReference type="Proteomes" id="UP000290289">
    <property type="component" value="Chromosome 16"/>
</dbReference>
<name>A0A498HLX3_MALDO</name>
<evidence type="ECO:0000313" key="4">
    <source>
        <dbReference type="Proteomes" id="UP000290289"/>
    </source>
</evidence>
<keyword evidence="4" id="KW-1185">Reference proteome</keyword>
<dbReference type="InterPro" id="IPR031657">
    <property type="entry name" value="REPA_OB_2"/>
</dbReference>
<sequence>MVKKIDCKEQQILGGVLVKKIKETDTAQGPCTKRAVRIEKTRMGFCVYGKGANRNKLVVHTIYPPANRSNLPKEKVPLDEIVLQLFLGFFGGIYNDAYEISKFCIVHNKTSSKVVLHPATVELNRKTIIVPIDKTNQKIPTQWFNLIDLAQLHKRINNDAELTCNKFIVDVFDCLTVVQSIEEVTIQNSRIAKKRNLNVQNIRGETVRITLWGEATTSFKDIGMQSLLPPIFVALTSLKVKQYQGNPVLGSTGSIVCVFNPDIPQLSQYKQKFEHLRSPVQILCTLAEMYVDRAIGPSITECKGWWYKSCPSYHKAVKKTFGLFECNEHGLLNRIPEPW</sequence>
<gene>
    <name evidence="3" type="ORF">DVH24_015534</name>
</gene>
<dbReference type="GO" id="GO:0003677">
    <property type="term" value="F:DNA binding"/>
    <property type="evidence" value="ECO:0007669"/>
    <property type="project" value="UniProtKB-KW"/>
</dbReference>
<dbReference type="InterPro" id="IPR012340">
    <property type="entry name" value="NA-bd_OB-fold"/>
</dbReference>
<dbReference type="PANTHER" id="PTHR47165">
    <property type="entry name" value="OS03G0429900 PROTEIN"/>
    <property type="match status" value="1"/>
</dbReference>
<accession>A0A498HLX3</accession>
<dbReference type="Pfam" id="PF16900">
    <property type="entry name" value="REPA_OB_2"/>
    <property type="match status" value="1"/>
</dbReference>
<evidence type="ECO:0000259" key="2">
    <source>
        <dbReference type="Pfam" id="PF16900"/>
    </source>
</evidence>
<protein>
    <recommendedName>
        <fullName evidence="2">Replication protein A OB domain-containing protein</fullName>
    </recommendedName>
</protein>
<dbReference type="STRING" id="3750.A0A498HLX3"/>
<proteinExistence type="predicted"/>
<evidence type="ECO:0000313" key="3">
    <source>
        <dbReference type="EMBL" id="RXH70912.1"/>
    </source>
</evidence>
<evidence type="ECO:0000256" key="1">
    <source>
        <dbReference type="ARBA" id="ARBA00023125"/>
    </source>
</evidence>
<feature type="domain" description="Replication protein A OB" evidence="2">
    <location>
        <begin position="166"/>
        <end position="248"/>
    </location>
</feature>
<organism evidence="3 4">
    <name type="scientific">Malus domestica</name>
    <name type="common">Apple</name>
    <name type="synonym">Pyrus malus</name>
    <dbReference type="NCBI Taxonomy" id="3750"/>
    <lineage>
        <taxon>Eukaryota</taxon>
        <taxon>Viridiplantae</taxon>
        <taxon>Streptophyta</taxon>
        <taxon>Embryophyta</taxon>
        <taxon>Tracheophyta</taxon>
        <taxon>Spermatophyta</taxon>
        <taxon>Magnoliopsida</taxon>
        <taxon>eudicotyledons</taxon>
        <taxon>Gunneridae</taxon>
        <taxon>Pentapetalae</taxon>
        <taxon>rosids</taxon>
        <taxon>fabids</taxon>
        <taxon>Rosales</taxon>
        <taxon>Rosaceae</taxon>
        <taxon>Amygdaloideae</taxon>
        <taxon>Maleae</taxon>
        <taxon>Malus</taxon>
    </lineage>
</organism>
<reference evidence="3 4" key="1">
    <citation type="submission" date="2018-10" db="EMBL/GenBank/DDBJ databases">
        <title>A high-quality apple genome assembly.</title>
        <authorList>
            <person name="Hu J."/>
        </authorList>
    </citation>
    <scope>NUCLEOTIDE SEQUENCE [LARGE SCALE GENOMIC DNA]</scope>
    <source>
        <strain evidence="4">cv. HFTH1</strain>
        <tissue evidence="3">Young leaf</tissue>
    </source>
</reference>
<comment type="caution">
    <text evidence="3">The sequence shown here is derived from an EMBL/GenBank/DDBJ whole genome shotgun (WGS) entry which is preliminary data.</text>
</comment>